<dbReference type="Proteomes" id="UP000694388">
    <property type="component" value="Unplaced"/>
</dbReference>
<dbReference type="AlphaFoldDB" id="A0A8C4PXN6"/>
<proteinExistence type="predicted"/>
<dbReference type="GO" id="GO:0005634">
    <property type="term" value="C:nucleus"/>
    <property type="evidence" value="ECO:0007669"/>
    <property type="project" value="TreeGrafter"/>
</dbReference>
<feature type="region of interest" description="Disordered" evidence="1">
    <location>
        <begin position="1"/>
        <end position="24"/>
    </location>
</feature>
<evidence type="ECO:0000313" key="3">
    <source>
        <dbReference type="Ensembl" id="ENSEBUP00000003254.1"/>
    </source>
</evidence>
<sequence length="297" mass="33580">MASLDNGEGEQRRSSGRRRKSRFKGHENAVLIKEVLSNQLALFGPRKASANTRRAIWQDIATKINALGGCRRQATDIQKRWHDIRGGVKKKAGLARRPGRLGPQWSILTPMEERILATFDLRTQLGNGQLPAWTMEQQASDESVIDDRDVQHHQLQSQRWSSAVNMEEEGDDDDEEDDDAQDTDDSVEEDEDEDGNSLGQWRTSSRQPQADDCSLLTQTLQYVLIAQEKNNTILQRLEQAVGRVADVLQSLVEVTRRPNARLRMADKATMPEPAGWEGMPMPTRSVRRGTRGRRGRC</sequence>
<feature type="compositionally biased region" description="Acidic residues" evidence="1">
    <location>
        <begin position="166"/>
        <end position="195"/>
    </location>
</feature>
<feature type="compositionally biased region" description="Basic residues" evidence="1">
    <location>
        <begin position="285"/>
        <end position="297"/>
    </location>
</feature>
<evidence type="ECO:0000313" key="4">
    <source>
        <dbReference type="Proteomes" id="UP000694388"/>
    </source>
</evidence>
<evidence type="ECO:0000256" key="1">
    <source>
        <dbReference type="SAM" id="MobiDB-lite"/>
    </source>
</evidence>
<dbReference type="InterPro" id="IPR028002">
    <property type="entry name" value="Myb_DNA-bind_5"/>
</dbReference>
<keyword evidence="4" id="KW-1185">Reference proteome</keyword>
<dbReference type="Pfam" id="PF13873">
    <property type="entry name" value="Myb_DNA-bind_5"/>
    <property type="match status" value="1"/>
</dbReference>
<protein>
    <recommendedName>
        <fullName evidence="2">Myb/SANT-like DNA-binding domain-containing protein</fullName>
    </recommendedName>
</protein>
<reference evidence="3" key="1">
    <citation type="submission" date="2025-08" db="UniProtKB">
        <authorList>
            <consortium name="Ensembl"/>
        </authorList>
    </citation>
    <scope>IDENTIFICATION</scope>
</reference>
<evidence type="ECO:0000259" key="2">
    <source>
        <dbReference type="Pfam" id="PF13873"/>
    </source>
</evidence>
<feature type="region of interest" description="Disordered" evidence="1">
    <location>
        <begin position="271"/>
        <end position="297"/>
    </location>
</feature>
<feature type="compositionally biased region" description="Basic residues" evidence="1">
    <location>
        <begin position="14"/>
        <end position="23"/>
    </location>
</feature>
<dbReference type="PANTHER" id="PTHR23098:SF22">
    <property type="entry name" value="MYB-LIKE DOMAIN-CONTAINING PROTEIN"/>
    <property type="match status" value="1"/>
</dbReference>
<feature type="region of interest" description="Disordered" evidence="1">
    <location>
        <begin position="151"/>
        <end position="211"/>
    </location>
</feature>
<organism evidence="3 4">
    <name type="scientific">Eptatretus burgeri</name>
    <name type="common">Inshore hagfish</name>
    <dbReference type="NCBI Taxonomy" id="7764"/>
    <lineage>
        <taxon>Eukaryota</taxon>
        <taxon>Metazoa</taxon>
        <taxon>Chordata</taxon>
        <taxon>Craniata</taxon>
        <taxon>Vertebrata</taxon>
        <taxon>Cyclostomata</taxon>
        <taxon>Myxini</taxon>
        <taxon>Myxiniformes</taxon>
        <taxon>Myxinidae</taxon>
        <taxon>Eptatretinae</taxon>
        <taxon>Eptatretus</taxon>
    </lineage>
</organism>
<reference evidence="3" key="2">
    <citation type="submission" date="2025-09" db="UniProtKB">
        <authorList>
            <consortium name="Ensembl"/>
        </authorList>
    </citation>
    <scope>IDENTIFICATION</scope>
</reference>
<feature type="domain" description="Myb/SANT-like DNA-binding" evidence="2">
    <location>
        <begin position="19"/>
        <end position="92"/>
    </location>
</feature>
<name>A0A8C4PXN6_EPTBU</name>
<feature type="compositionally biased region" description="Polar residues" evidence="1">
    <location>
        <begin position="197"/>
        <end position="208"/>
    </location>
</feature>
<dbReference type="Ensembl" id="ENSEBUT00000003620.1">
    <property type="protein sequence ID" value="ENSEBUP00000003254.1"/>
    <property type="gene ID" value="ENSEBUG00000002392.1"/>
</dbReference>
<dbReference type="GeneTree" id="ENSGT00960000187715"/>
<feature type="compositionally biased region" description="Polar residues" evidence="1">
    <location>
        <begin position="153"/>
        <end position="164"/>
    </location>
</feature>
<dbReference type="PANTHER" id="PTHR23098">
    <property type="entry name" value="AGAP001331-PA-RELATED"/>
    <property type="match status" value="1"/>
</dbReference>
<accession>A0A8C4PXN6</accession>